<dbReference type="RefSeq" id="WP_310885472.1">
    <property type="nucleotide sequence ID" value="NZ_CP121646.1"/>
</dbReference>
<evidence type="ECO:0000313" key="1">
    <source>
        <dbReference type="EMBL" id="WFU62867.1"/>
    </source>
</evidence>
<accession>A0ABY8JBU3</accession>
<dbReference type="EMBL" id="CP121646">
    <property type="protein sequence ID" value="WFU62867.1"/>
    <property type="molecule type" value="Genomic_DNA"/>
</dbReference>
<gene>
    <name evidence="1" type="ORF">QA636_36470</name>
</gene>
<evidence type="ECO:0000313" key="2">
    <source>
        <dbReference type="Proteomes" id="UP001221546"/>
    </source>
</evidence>
<protein>
    <submittedName>
        <fullName evidence="1">Uncharacterized protein</fullName>
    </submittedName>
</protein>
<name>A0ABY8JBU3_9BRAD</name>
<organism evidence="1 2">
    <name type="scientific">Bradyrhizobium brasilense</name>
    <dbReference type="NCBI Taxonomy" id="1419277"/>
    <lineage>
        <taxon>Bacteria</taxon>
        <taxon>Pseudomonadati</taxon>
        <taxon>Pseudomonadota</taxon>
        <taxon>Alphaproteobacteria</taxon>
        <taxon>Hyphomicrobiales</taxon>
        <taxon>Nitrobacteraceae</taxon>
        <taxon>Bradyrhizobium</taxon>
    </lineage>
</organism>
<reference evidence="1 2" key="1">
    <citation type="submission" date="2023-04" db="EMBL/GenBank/DDBJ databases">
        <title>Australian commercial rhizobial inoculants.</title>
        <authorList>
            <person name="Kohlmeier M.G."/>
            <person name="O'Hara G.W."/>
            <person name="Colombi E."/>
            <person name="Ramsay J.P."/>
            <person name="Terpolilli J."/>
        </authorList>
    </citation>
    <scope>NUCLEOTIDE SEQUENCE [LARGE SCALE GENOMIC DNA]</scope>
    <source>
        <strain evidence="1 2">CB627</strain>
    </source>
</reference>
<sequence length="75" mass="8064">MASRSLAHRALHACAAELGMHQVLGEKHVSDPLLLGQGELPDGDGRGTPKFVLAGGERIYTPLIKKRRCHYSSAS</sequence>
<keyword evidence="2" id="KW-1185">Reference proteome</keyword>
<dbReference type="Proteomes" id="UP001221546">
    <property type="component" value="Chromosome"/>
</dbReference>
<proteinExistence type="predicted"/>